<sequence>MSQFAALSYLLLLGGLALVGPYGALAWAESSALLEKRQAHIAELELQRADLSNNVDLLDPENADRDLAAELIRENLNVAHPDDYVMELKPRH</sequence>
<dbReference type="AlphaFoldDB" id="A0A6I4TUP5"/>
<reference evidence="1 2" key="1">
    <citation type="submission" date="2019-12" db="EMBL/GenBank/DDBJ databases">
        <title>Genomic-based taxomic classification of the family Erythrobacteraceae.</title>
        <authorList>
            <person name="Xu L."/>
        </authorList>
    </citation>
    <scope>NUCLEOTIDE SEQUENCE [LARGE SCALE GENOMIC DNA]</scope>
    <source>
        <strain evidence="1 2">S36</strain>
    </source>
</reference>
<evidence type="ECO:0000313" key="1">
    <source>
        <dbReference type="EMBL" id="MXO99955.1"/>
    </source>
</evidence>
<name>A0A6I4TUP5_9SPHN</name>
<gene>
    <name evidence="1" type="ORF">GRI97_13255</name>
</gene>
<organism evidence="1 2">
    <name type="scientific">Croceibacterium xixiisoli</name>
    <dbReference type="NCBI Taxonomy" id="1476466"/>
    <lineage>
        <taxon>Bacteria</taxon>
        <taxon>Pseudomonadati</taxon>
        <taxon>Pseudomonadota</taxon>
        <taxon>Alphaproteobacteria</taxon>
        <taxon>Sphingomonadales</taxon>
        <taxon>Erythrobacteraceae</taxon>
        <taxon>Croceibacterium</taxon>
    </lineage>
</organism>
<dbReference type="Proteomes" id="UP000469430">
    <property type="component" value="Unassembled WGS sequence"/>
</dbReference>
<dbReference type="OrthoDB" id="9815600at2"/>
<keyword evidence="2" id="KW-1185">Reference proteome</keyword>
<comment type="caution">
    <text evidence="1">The sequence shown here is derived from an EMBL/GenBank/DDBJ whole genome shotgun (WGS) entry which is preliminary data.</text>
</comment>
<evidence type="ECO:0000313" key="2">
    <source>
        <dbReference type="Proteomes" id="UP000469430"/>
    </source>
</evidence>
<accession>A0A6I4TUP5</accession>
<dbReference type="RefSeq" id="WP_161391633.1">
    <property type="nucleotide sequence ID" value="NZ_WTYJ01000002.1"/>
</dbReference>
<protein>
    <submittedName>
        <fullName evidence="1">Septum formation initiator</fullName>
    </submittedName>
</protein>
<proteinExistence type="predicted"/>
<dbReference type="EMBL" id="WTYJ01000002">
    <property type="protein sequence ID" value="MXO99955.1"/>
    <property type="molecule type" value="Genomic_DNA"/>
</dbReference>